<feature type="transmembrane region" description="Helical" evidence="7">
    <location>
        <begin position="833"/>
        <end position="855"/>
    </location>
</feature>
<dbReference type="Gene3D" id="3.40.50.2300">
    <property type="match status" value="1"/>
</dbReference>
<keyword evidence="4" id="KW-0805">Transcription regulation</keyword>
<dbReference type="InterPro" id="IPR003661">
    <property type="entry name" value="HisK_dim/P_dom"/>
</dbReference>
<dbReference type="SUPFAM" id="SSF47384">
    <property type="entry name" value="Homodimeric domain of signal transducing histidine kinase"/>
    <property type="match status" value="1"/>
</dbReference>
<dbReference type="Proteomes" id="UP000660024">
    <property type="component" value="Unassembled WGS sequence"/>
</dbReference>
<name>A0ABS1BM00_9SPHI</name>
<dbReference type="SUPFAM" id="SSF55874">
    <property type="entry name" value="ATPase domain of HSP90 chaperone/DNA topoisomerase II/histidine kinase"/>
    <property type="match status" value="1"/>
</dbReference>
<dbReference type="SUPFAM" id="SSF52172">
    <property type="entry name" value="CheY-like"/>
    <property type="match status" value="1"/>
</dbReference>
<comment type="caution">
    <text evidence="11">The sequence shown here is derived from an EMBL/GenBank/DDBJ whole genome shotgun (WGS) entry which is preliminary data.</text>
</comment>
<dbReference type="CDD" id="cd17574">
    <property type="entry name" value="REC_OmpR"/>
    <property type="match status" value="1"/>
</dbReference>
<evidence type="ECO:0000256" key="3">
    <source>
        <dbReference type="ARBA" id="ARBA00022553"/>
    </source>
</evidence>
<dbReference type="Gene3D" id="1.10.287.130">
    <property type="match status" value="1"/>
</dbReference>
<dbReference type="InterPro" id="IPR036890">
    <property type="entry name" value="HATPase_C_sf"/>
</dbReference>
<dbReference type="RefSeq" id="WP_200587166.1">
    <property type="nucleotide sequence ID" value="NZ_JAEHFY010000019.1"/>
</dbReference>
<feature type="domain" description="Histidine kinase" evidence="9">
    <location>
        <begin position="891"/>
        <end position="1111"/>
    </location>
</feature>
<dbReference type="CDD" id="cd00082">
    <property type="entry name" value="HisKA"/>
    <property type="match status" value="1"/>
</dbReference>
<dbReference type="EC" id="2.7.13.3" evidence="2"/>
<dbReference type="PRINTS" id="PR00344">
    <property type="entry name" value="BCTRLSENSOR"/>
</dbReference>
<accession>A0ABS1BM00</accession>
<dbReference type="InterPro" id="IPR018060">
    <property type="entry name" value="HTH_AraC"/>
</dbReference>
<evidence type="ECO:0000256" key="5">
    <source>
        <dbReference type="ARBA" id="ARBA00023163"/>
    </source>
</evidence>
<evidence type="ECO:0000259" key="10">
    <source>
        <dbReference type="PROSITE" id="PS50110"/>
    </source>
</evidence>
<feature type="domain" description="HTH araC/xylS-type" evidence="8">
    <location>
        <begin position="1303"/>
        <end position="1402"/>
    </location>
</feature>
<dbReference type="Pfam" id="PF00072">
    <property type="entry name" value="Response_reg"/>
    <property type="match status" value="1"/>
</dbReference>
<dbReference type="Pfam" id="PF07494">
    <property type="entry name" value="Reg_prop"/>
    <property type="match status" value="6"/>
</dbReference>
<dbReference type="InterPro" id="IPR011006">
    <property type="entry name" value="CheY-like_superfamily"/>
</dbReference>
<dbReference type="PANTHER" id="PTHR43547:SF2">
    <property type="entry name" value="HYBRID SIGNAL TRANSDUCTION HISTIDINE KINASE C"/>
    <property type="match status" value="1"/>
</dbReference>
<keyword evidence="12" id="KW-1185">Reference proteome</keyword>
<dbReference type="InterPro" id="IPR004358">
    <property type="entry name" value="Sig_transdc_His_kin-like_C"/>
</dbReference>
<protein>
    <recommendedName>
        <fullName evidence="2">histidine kinase</fullName>
        <ecNumber evidence="2">2.7.13.3</ecNumber>
    </recommendedName>
</protein>
<dbReference type="SMART" id="SM00388">
    <property type="entry name" value="HisKA"/>
    <property type="match status" value="1"/>
</dbReference>
<dbReference type="PANTHER" id="PTHR43547">
    <property type="entry name" value="TWO-COMPONENT HISTIDINE KINASE"/>
    <property type="match status" value="1"/>
</dbReference>
<dbReference type="Pfam" id="PF07495">
    <property type="entry name" value="Y_Y_Y"/>
    <property type="match status" value="1"/>
</dbReference>
<evidence type="ECO:0000256" key="6">
    <source>
        <dbReference type="PROSITE-ProRule" id="PRU00169"/>
    </source>
</evidence>
<dbReference type="SMART" id="SM00387">
    <property type="entry name" value="HATPase_c"/>
    <property type="match status" value="1"/>
</dbReference>
<evidence type="ECO:0000313" key="12">
    <source>
        <dbReference type="Proteomes" id="UP000660024"/>
    </source>
</evidence>
<dbReference type="Gene3D" id="3.30.565.10">
    <property type="entry name" value="Histidine kinase-like ATPase, C-terminal domain"/>
    <property type="match status" value="1"/>
</dbReference>
<dbReference type="InterPro" id="IPR001789">
    <property type="entry name" value="Sig_transdc_resp-reg_receiver"/>
</dbReference>
<feature type="domain" description="Response regulatory" evidence="10">
    <location>
        <begin position="1156"/>
        <end position="1271"/>
    </location>
</feature>
<keyword evidence="3 6" id="KW-0597">Phosphoprotein</keyword>
<dbReference type="InterPro" id="IPR011123">
    <property type="entry name" value="Y_Y_Y"/>
</dbReference>
<dbReference type="PROSITE" id="PS50110">
    <property type="entry name" value="RESPONSE_REGULATORY"/>
    <property type="match status" value="1"/>
</dbReference>
<dbReference type="InterPro" id="IPR009057">
    <property type="entry name" value="Homeodomain-like_sf"/>
</dbReference>
<evidence type="ECO:0000256" key="1">
    <source>
        <dbReference type="ARBA" id="ARBA00000085"/>
    </source>
</evidence>
<evidence type="ECO:0000259" key="9">
    <source>
        <dbReference type="PROSITE" id="PS50109"/>
    </source>
</evidence>
<dbReference type="SMART" id="SM00342">
    <property type="entry name" value="HTH_ARAC"/>
    <property type="match status" value="1"/>
</dbReference>
<dbReference type="InterPro" id="IPR005467">
    <property type="entry name" value="His_kinase_dom"/>
</dbReference>
<dbReference type="InterPro" id="IPR015943">
    <property type="entry name" value="WD40/YVTN_repeat-like_dom_sf"/>
</dbReference>
<evidence type="ECO:0000259" key="8">
    <source>
        <dbReference type="PROSITE" id="PS01124"/>
    </source>
</evidence>
<proteinExistence type="predicted"/>
<feature type="modified residue" description="4-aspartylphosphate" evidence="6">
    <location>
        <position position="1204"/>
    </location>
</feature>
<dbReference type="Pfam" id="PF02518">
    <property type="entry name" value="HATPase_c"/>
    <property type="match status" value="1"/>
</dbReference>
<keyword evidence="7" id="KW-0472">Membrane</keyword>
<dbReference type="PROSITE" id="PS01124">
    <property type="entry name" value="HTH_ARAC_FAMILY_2"/>
    <property type="match status" value="1"/>
</dbReference>
<keyword evidence="7" id="KW-0812">Transmembrane</keyword>
<organism evidence="11 12">
    <name type="scientific">Pedobacter segetis</name>
    <dbReference type="NCBI Taxonomy" id="2793069"/>
    <lineage>
        <taxon>Bacteria</taxon>
        <taxon>Pseudomonadati</taxon>
        <taxon>Bacteroidota</taxon>
        <taxon>Sphingobacteriia</taxon>
        <taxon>Sphingobacteriales</taxon>
        <taxon>Sphingobacteriaceae</taxon>
        <taxon>Pedobacter</taxon>
    </lineage>
</organism>
<dbReference type="InterPro" id="IPR003594">
    <property type="entry name" value="HATPase_dom"/>
</dbReference>
<evidence type="ECO:0000313" key="11">
    <source>
        <dbReference type="EMBL" id="MBK0383925.1"/>
    </source>
</evidence>
<sequence length="1407" mass="160678">MLSRIVKLILLTLIPFYINAQDINFKHISFKEGLAQSPISTFLQDEKGFIWFGNFKGLTRYDGYEFKTFKADYKNQSTLSHNRVNVIFQDSEKRIWIGTANGLNLYDQKYETFKHVDILDIKGGRNYVSSIVEDKQKNIWVGTFGGLKKLNVKQLSFEDIPNSLNDGALQKSVIFSLYSDKENKIWIGTETGLKQFDPVTQTVLPLPQVFLSGQNFASNRILVTKQDLEGNLWFGTEISGVFKYSKTENSLTNYGYSVNKNSLADNWVKDILVEDKQNIWFATRKGISILNTTTQKFSNYKHDPLNANSLIDNTVWSFLKDKASCVWVGTLSGDIDFYYKGNSNFENIADYLGEPIGINHTLINAIIQDKDGSLWVGTYGGGLHHINRKTNENQSFHIKSKTTEKPENGIKSLADDGKGNLWVGTSDGLAIFNKETQTYKYYNYFKNNYAKNENPILCVLPDGEGSWIGFDGGGLRYVLQNGNTAIFKFRPSNLPTKTGLNFYYEPNIYVSWALPKEFFAFRTALPENEIADNFVTALLKDGDNYLWIGTQNGLDYYDKKADKILKLYQKVGDTPYQLTNSNVTTLFKDSKNRLWVGTEEGGLNYLDKTTNRFYNVGTKEGLKDNVIHAIVEDLKGNLWVSTDLGIYQIVFKKFELPFNKENLSITQYTSNDGLSSNQFSTQAGLLLNTGEIAFGGIKGLSIFFPQNILKNTKTPKVVITNLLVNNKELKIGGSNPLSSSILETKNITLPYYQSNLSIKYAALNYINPENNKYVYKLKGLKSADDWQNVGNQRVVNFANLTPGSYIFMVKASNNDGVWSKKIKSLKITILPPWWLTWWAYLIYFLVFCGICYIIIKFLRNRETLKRNLYIEHLQNERQNELYKMKLNFFTNISHELRTPLTLILGPIEKLIHENENPASLKSLNLVKSNANRLMNLVTELLDFRKVEEGHMKLYWSYKDIIVFCDDVYKSFEALAAFKNINYQFEAPSKPIYVYFDSGQLEKVVFNLLSNAFKFTNDGGRITLKVGLNEANTDMVQITVIDNGKGIAKDFEEKLFDSFFQIDDRGTENIGSGIGLALAKSIMELHKGEIKVFSSEDPKKETSFIILLRLGKSHLKESDIFEEELIRKIDDVDQNIESIKQEDIDNTNAEVTQKTFKIMIVEDNDEVRGLLADSLKENYHIVECENGQIALNCLEKELPDLIVSDVMMPEVDGLELCLKVKSKEDSNHIPFILLTAKGSEKNQISGLNIGADIYISKPFSLQVLKLNIRNLLKAQEVLREKFSQRIVLEPTNLPVTTSEEKFINKLMKIIDEKIEDSYFDVNELVKEIGMSRAVLYKKVHTLTGFSVADLIKQMRLKRAAHLFKTTSYNVTEITYMAGFNHRKHFSKEFKKQYNMSPSEFIKANKEEV</sequence>
<comment type="catalytic activity">
    <reaction evidence="1">
        <text>ATP + protein L-histidine = ADP + protein N-phospho-L-histidine.</text>
        <dbReference type="EC" id="2.7.13.3"/>
    </reaction>
</comment>
<dbReference type="SUPFAM" id="SSF46689">
    <property type="entry name" value="Homeodomain-like"/>
    <property type="match status" value="1"/>
</dbReference>
<keyword evidence="5" id="KW-0804">Transcription</keyword>
<dbReference type="Gene3D" id="2.60.40.10">
    <property type="entry name" value="Immunoglobulins"/>
    <property type="match status" value="1"/>
</dbReference>
<dbReference type="Gene3D" id="1.10.10.60">
    <property type="entry name" value="Homeodomain-like"/>
    <property type="match status" value="1"/>
</dbReference>
<evidence type="ECO:0000256" key="7">
    <source>
        <dbReference type="SAM" id="Phobius"/>
    </source>
</evidence>
<dbReference type="Pfam" id="PF12833">
    <property type="entry name" value="HTH_18"/>
    <property type="match status" value="1"/>
</dbReference>
<keyword evidence="7" id="KW-1133">Transmembrane helix</keyword>
<dbReference type="InterPro" id="IPR013783">
    <property type="entry name" value="Ig-like_fold"/>
</dbReference>
<dbReference type="InterPro" id="IPR011110">
    <property type="entry name" value="Reg_prop"/>
</dbReference>
<dbReference type="EMBL" id="JAEHFY010000019">
    <property type="protein sequence ID" value="MBK0383925.1"/>
    <property type="molecule type" value="Genomic_DNA"/>
</dbReference>
<evidence type="ECO:0000256" key="4">
    <source>
        <dbReference type="ARBA" id="ARBA00023015"/>
    </source>
</evidence>
<dbReference type="PROSITE" id="PS50109">
    <property type="entry name" value="HIS_KIN"/>
    <property type="match status" value="1"/>
</dbReference>
<dbReference type="SUPFAM" id="SSF63829">
    <property type="entry name" value="Calcium-dependent phosphotriesterase"/>
    <property type="match status" value="3"/>
</dbReference>
<dbReference type="SMART" id="SM00448">
    <property type="entry name" value="REC"/>
    <property type="match status" value="1"/>
</dbReference>
<reference evidence="11 12" key="1">
    <citation type="submission" date="2020-12" db="EMBL/GenBank/DDBJ databases">
        <title>Bacterial novel species Pedobacter sp. SD-b isolated from soil.</title>
        <authorList>
            <person name="Jung H.-Y."/>
        </authorList>
    </citation>
    <scope>NUCLEOTIDE SEQUENCE [LARGE SCALE GENOMIC DNA]</scope>
    <source>
        <strain evidence="11 12">SD-b</strain>
    </source>
</reference>
<gene>
    <name evidence="11" type="ORF">I5M32_13230</name>
</gene>
<dbReference type="Pfam" id="PF00512">
    <property type="entry name" value="HisKA"/>
    <property type="match status" value="1"/>
</dbReference>
<dbReference type="Gene3D" id="2.130.10.10">
    <property type="entry name" value="YVTN repeat-like/Quinoprotein amine dehydrogenase"/>
    <property type="match status" value="3"/>
</dbReference>
<evidence type="ECO:0000256" key="2">
    <source>
        <dbReference type="ARBA" id="ARBA00012438"/>
    </source>
</evidence>
<dbReference type="InterPro" id="IPR036097">
    <property type="entry name" value="HisK_dim/P_sf"/>
</dbReference>